<gene>
    <name evidence="1" type="ORF">ACAOBT_LOCUS25487</name>
</gene>
<proteinExistence type="predicted"/>
<protein>
    <submittedName>
        <fullName evidence="1">Uncharacterized protein</fullName>
    </submittedName>
</protein>
<name>A0A9P0LPU2_ACAOB</name>
<organism evidence="1 2">
    <name type="scientific">Acanthoscelides obtectus</name>
    <name type="common">Bean weevil</name>
    <name type="synonym">Bruchus obtectus</name>
    <dbReference type="NCBI Taxonomy" id="200917"/>
    <lineage>
        <taxon>Eukaryota</taxon>
        <taxon>Metazoa</taxon>
        <taxon>Ecdysozoa</taxon>
        <taxon>Arthropoda</taxon>
        <taxon>Hexapoda</taxon>
        <taxon>Insecta</taxon>
        <taxon>Pterygota</taxon>
        <taxon>Neoptera</taxon>
        <taxon>Endopterygota</taxon>
        <taxon>Coleoptera</taxon>
        <taxon>Polyphaga</taxon>
        <taxon>Cucujiformia</taxon>
        <taxon>Chrysomeloidea</taxon>
        <taxon>Chrysomelidae</taxon>
        <taxon>Bruchinae</taxon>
        <taxon>Bruchini</taxon>
        <taxon>Acanthoscelides</taxon>
    </lineage>
</organism>
<evidence type="ECO:0000313" key="2">
    <source>
        <dbReference type="Proteomes" id="UP001152888"/>
    </source>
</evidence>
<dbReference type="EMBL" id="CAKOFQ010007401">
    <property type="protein sequence ID" value="CAH2000312.1"/>
    <property type="molecule type" value="Genomic_DNA"/>
</dbReference>
<evidence type="ECO:0000313" key="1">
    <source>
        <dbReference type="EMBL" id="CAH2000312.1"/>
    </source>
</evidence>
<keyword evidence="2" id="KW-1185">Reference proteome</keyword>
<reference evidence="1" key="1">
    <citation type="submission" date="2022-03" db="EMBL/GenBank/DDBJ databases">
        <authorList>
            <person name="Sayadi A."/>
        </authorList>
    </citation>
    <scope>NUCLEOTIDE SEQUENCE</scope>
</reference>
<sequence length="121" mass="13761">MKRVDSAKHIKKYIYFENLTFLEKTIGGTYETRNGMKEPDHFGETNCSFTHRLMLHLGTSNHTKPLSWYLFSPSPALMPYFAITSNLQVGENEFVCFIQAHSRPSDVAAVPSDQLTSSSIR</sequence>
<dbReference type="Proteomes" id="UP001152888">
    <property type="component" value="Unassembled WGS sequence"/>
</dbReference>
<comment type="caution">
    <text evidence="1">The sequence shown here is derived from an EMBL/GenBank/DDBJ whole genome shotgun (WGS) entry which is preliminary data.</text>
</comment>
<accession>A0A9P0LPU2</accession>
<dbReference type="AlphaFoldDB" id="A0A9P0LPU2"/>